<organism evidence="4 5">
    <name type="scientific">Saprospira grandis (strain Lewin)</name>
    <dbReference type="NCBI Taxonomy" id="984262"/>
    <lineage>
        <taxon>Bacteria</taxon>
        <taxon>Pseudomonadati</taxon>
        <taxon>Bacteroidota</taxon>
        <taxon>Saprospiria</taxon>
        <taxon>Saprospirales</taxon>
        <taxon>Saprospiraceae</taxon>
        <taxon>Saprospira</taxon>
    </lineage>
</organism>
<dbReference type="Pfam" id="PF18962">
    <property type="entry name" value="Por_Secre_tail"/>
    <property type="match status" value="1"/>
</dbReference>
<feature type="domain" description="DUF7619" evidence="3">
    <location>
        <begin position="880"/>
        <end position="1015"/>
    </location>
</feature>
<evidence type="ECO:0000313" key="5">
    <source>
        <dbReference type="Proteomes" id="UP000007519"/>
    </source>
</evidence>
<dbReference type="STRING" id="984262.SGRA_1672"/>
<dbReference type="RefSeq" id="WP_015692040.1">
    <property type="nucleotide sequence ID" value="NC_016940.1"/>
</dbReference>
<name>H6LAC2_SAPGL</name>
<reference evidence="4 5" key="1">
    <citation type="journal article" date="2012" name="Stand. Genomic Sci.">
        <title>Complete genome sequencing and analysis of Saprospira grandis str. Lewin, a predatory marine bacterium.</title>
        <authorList>
            <person name="Saw J.H."/>
            <person name="Yuryev A."/>
            <person name="Kanbe M."/>
            <person name="Hou S."/>
            <person name="Young A.G."/>
            <person name="Aizawa S."/>
            <person name="Alam M."/>
        </authorList>
    </citation>
    <scope>NUCLEOTIDE SEQUENCE [LARGE SCALE GENOMIC DNA]</scope>
    <source>
        <strain evidence="4 5">Lewin</strain>
    </source>
</reference>
<keyword evidence="1" id="KW-0732">Signal</keyword>
<dbReference type="InterPro" id="IPR025667">
    <property type="entry name" value="SprB_repeat"/>
</dbReference>
<dbReference type="Gene3D" id="2.60.40.740">
    <property type="match status" value="4"/>
</dbReference>
<evidence type="ECO:0000259" key="3">
    <source>
        <dbReference type="Pfam" id="PF24595"/>
    </source>
</evidence>
<dbReference type="eggNOG" id="COG1361">
    <property type="taxonomic scope" value="Bacteria"/>
</dbReference>
<dbReference type="KEGG" id="sgn:SGRA_1672"/>
<feature type="signal peptide" evidence="1">
    <location>
        <begin position="1"/>
        <end position="24"/>
    </location>
</feature>
<feature type="chain" id="PRO_5003604212" evidence="1">
    <location>
        <begin position="25"/>
        <end position="1111"/>
    </location>
</feature>
<dbReference type="Pfam" id="PF13573">
    <property type="entry name" value="SprB"/>
    <property type="match status" value="3"/>
</dbReference>
<evidence type="ECO:0000313" key="4">
    <source>
        <dbReference type="EMBL" id="AFC24407.1"/>
    </source>
</evidence>
<evidence type="ECO:0000256" key="1">
    <source>
        <dbReference type="SAM" id="SignalP"/>
    </source>
</evidence>
<dbReference type="AlphaFoldDB" id="H6LAC2"/>
<dbReference type="eggNOG" id="COG3291">
    <property type="taxonomic scope" value="Bacteria"/>
</dbReference>
<dbReference type="HOGENOM" id="CLU_281721_0_0_10"/>
<dbReference type="NCBIfam" id="TIGR04183">
    <property type="entry name" value="Por_Secre_tail"/>
    <property type="match status" value="1"/>
</dbReference>
<keyword evidence="5" id="KW-1185">Reference proteome</keyword>
<dbReference type="InterPro" id="IPR055353">
    <property type="entry name" value="DUF7619"/>
</dbReference>
<dbReference type="EMBL" id="CP002831">
    <property type="protein sequence ID" value="AFC24407.1"/>
    <property type="molecule type" value="Genomic_DNA"/>
</dbReference>
<dbReference type="InterPro" id="IPR026444">
    <property type="entry name" value="Secre_tail"/>
</dbReference>
<proteinExistence type="predicted"/>
<gene>
    <name evidence="4" type="ordered locus">SGRA_1672</name>
</gene>
<evidence type="ECO:0000259" key="2">
    <source>
        <dbReference type="Pfam" id="PF18962"/>
    </source>
</evidence>
<protein>
    <submittedName>
        <fullName evidence="4">Gliding motility-related protein</fullName>
    </submittedName>
</protein>
<feature type="domain" description="Secretion system C-terminal sorting" evidence="2">
    <location>
        <begin position="1038"/>
        <end position="1110"/>
    </location>
</feature>
<dbReference type="Pfam" id="PF24595">
    <property type="entry name" value="DUF7619"/>
    <property type="match status" value="1"/>
</dbReference>
<accession>H6LAC2</accession>
<dbReference type="Proteomes" id="UP000007519">
    <property type="component" value="Chromosome"/>
</dbReference>
<sequence>MNWKRFYLSLSFLLAFLGSGELMAQCGNFRAYAYPDSSTCPAQSVQAYTSGGQSPYTYQWSTGATTASIATPSLGTYSVTVQDANGCTTTDTIVVNTFSLSAVSIVDASCGNNNGQIQLSVSGSGPYDLRWYTANWQYVGSGMTLANVPAGSYTVQAYDSTTQCYESQTYTVGGGNGPQATILPDTSSCPVNTLFASVSGGAASYTYHWSNGATTSSISNLAAAQNYTLVVIDPNGCADTTNYYIDTLCNQQPPCNISILMLDDSIGCPANWVHAMPSGGTSPYSYAWSNGQTTASISNLVAGFNYMVTVTDATGCTASSSYYVDTTNCNQQPSCNISILMLDDSIGCPANWVHAMPSGGTSPYSYAWSNGQTTASISNLVAGFNYMVTVTDATGCTASSSYYVDTTNCNQQPVCNMQAYTYTQGCPADTLSAYAWNGAAPYTYSWSTGLTVTTQSNRHDAYASNGAGQYSVTITDANGCIAVSSVQVNSQAPMQVGYTINDASCGQNDGAIDLTVSGGDSMYMYSWSNNVSNGWQEDQSNLAPGVYSVYVYDSSGCSVYLDSLIVNGSGTINPSMTPANCLDSLGAIALNPTGFSNPQFVWNTGDTGPNLNNLASGVYTVTITDDSCQTARTFFLDQDSSCAIMIAGRVTDNTAGGTCAQGTAEAFRLVRLQPAGIITTTNQYGYYQFTVMQTGNYTVELLPDGVSSQLCPAANISVNAANVGGYYGGNDFVVTHPPVNDLRVNLVHYSTSTPGFSLYTYVYYCNDGNTTQNATITVDYDSQLEFNTTAQNPRYNNATYYAYSNAVMTSHDAVNNNIVFTANNLGAGECGLIRIYLNTPTTVALGDQVANSVAITPISGDATPANNTDVDSLIVVGSWDPNEIVLRPTRSGDPRGQAEIFEQDDVLDYTIHFQNLGTAPAYTVVVRDTLDASFDVSSLTNLQFSHPATMTVENGNILVFTFNNINLPDADSDEPGSHGFINYSIDRDPNLPLGSVIPNKAAIYFDFNAPVITNLSEAMISAPTSTRQVELLNTSFKVFPNPSQGQYFISFEQNQTQDLHLQVYNMQGQLLLEQTQADAPTSGQMSFDLSNFPAAHYLLRINGQEQLIQKQ</sequence>